<comment type="similarity">
    <text evidence="2">Belongs to the ABC-2 integral membrane protein family.</text>
</comment>
<evidence type="ECO:0000313" key="11">
    <source>
        <dbReference type="EMBL" id="TDT88368.1"/>
    </source>
</evidence>
<proteinExistence type="inferred from homology"/>
<dbReference type="EMBL" id="SOBK01000006">
    <property type="protein sequence ID" value="TDT88368.1"/>
    <property type="molecule type" value="Genomic_DNA"/>
</dbReference>
<dbReference type="PANTHER" id="PTHR30294">
    <property type="entry name" value="MEMBRANE COMPONENT OF ABC TRANSPORTER YHHJ-RELATED"/>
    <property type="match status" value="1"/>
</dbReference>
<dbReference type="GO" id="GO:0140359">
    <property type="term" value="F:ABC-type transporter activity"/>
    <property type="evidence" value="ECO:0007669"/>
    <property type="project" value="InterPro"/>
</dbReference>
<evidence type="ECO:0000256" key="2">
    <source>
        <dbReference type="ARBA" id="ARBA00007783"/>
    </source>
</evidence>
<sequence>MSLFSFRRFGAIVGKEFIQMRRDRLTFAMLIGIPLLQLILFGYAINSDPRHLPTAVLSGDNSPYSRSIVAAMQASTFFDITDYPKSRAEADRLISKGAVQFILTIPEEFGTDLVRGERPVLLLEADATDPMATGNAAGTFPEVIRRALAKDLKGPNVGLNQSEMPVTIRIHNKYNPEAQTQYNIVPGLMGVILTMTLVMITALAITRESERGTMEHLLSTPVRPLEVMLGKIIPYILVGYIQIGLIISSAWLLFGVPMHGSVPLVFALSLLFIGANLSVGVTISTAVRNQLQAVQMSIFFFMPSLLLSGFMFPFRGMPQWAQWVGSILPLTHYLRLIRGILLKGNGIQESMGHVWPILLFWLIIVAIGLKRYRRTLD</sequence>
<evidence type="ECO:0000256" key="4">
    <source>
        <dbReference type="ARBA" id="ARBA00022475"/>
    </source>
</evidence>
<evidence type="ECO:0000256" key="6">
    <source>
        <dbReference type="ARBA" id="ARBA00022989"/>
    </source>
</evidence>
<evidence type="ECO:0000256" key="1">
    <source>
        <dbReference type="ARBA" id="ARBA00004651"/>
    </source>
</evidence>
<evidence type="ECO:0000256" key="3">
    <source>
        <dbReference type="ARBA" id="ARBA00022448"/>
    </source>
</evidence>
<name>A0A126QQ14_9BACT</name>
<organism evidence="11 13">
    <name type="scientific">Pseudodesulfovibrio indicus</name>
    <dbReference type="NCBI Taxonomy" id="1716143"/>
    <lineage>
        <taxon>Bacteria</taxon>
        <taxon>Pseudomonadati</taxon>
        <taxon>Thermodesulfobacteriota</taxon>
        <taxon>Desulfovibrionia</taxon>
        <taxon>Desulfovibrionales</taxon>
        <taxon>Desulfovibrionaceae</taxon>
    </lineage>
</organism>
<evidence type="ECO:0000256" key="7">
    <source>
        <dbReference type="ARBA" id="ARBA00023136"/>
    </source>
</evidence>
<feature type="transmembrane region" description="Helical" evidence="8">
    <location>
        <begin position="260"/>
        <end position="281"/>
    </location>
</feature>
<dbReference type="RefSeq" id="WP_066804273.1">
    <property type="nucleotide sequence ID" value="NZ_CP014206.1"/>
</dbReference>
<evidence type="ECO:0000313" key="12">
    <source>
        <dbReference type="Proteomes" id="UP000055611"/>
    </source>
</evidence>
<feature type="transmembrane region" description="Helical" evidence="8">
    <location>
        <begin position="25"/>
        <end position="45"/>
    </location>
</feature>
<dbReference type="EMBL" id="CP014206">
    <property type="protein sequence ID" value="AMK11826.1"/>
    <property type="molecule type" value="Genomic_DNA"/>
</dbReference>
<keyword evidence="4" id="KW-1003">Cell membrane</keyword>
<dbReference type="InterPro" id="IPR013525">
    <property type="entry name" value="ABC2_TM"/>
</dbReference>
<dbReference type="InterPro" id="IPR047817">
    <property type="entry name" value="ABC2_TM_bact-type"/>
</dbReference>
<keyword evidence="6 8" id="KW-1133">Transmembrane helix</keyword>
<dbReference type="OrthoDB" id="9808686at2"/>
<comment type="subcellular location">
    <subcellularLocation>
        <location evidence="1">Cell membrane</location>
        <topology evidence="1">Multi-pass membrane protein</topology>
    </subcellularLocation>
</comment>
<dbReference type="InterPro" id="IPR051449">
    <property type="entry name" value="ABC-2_transporter_component"/>
</dbReference>
<dbReference type="PROSITE" id="PS51012">
    <property type="entry name" value="ABC_TM2"/>
    <property type="match status" value="1"/>
</dbReference>
<dbReference type="GO" id="GO:0005886">
    <property type="term" value="C:plasma membrane"/>
    <property type="evidence" value="ECO:0007669"/>
    <property type="project" value="UniProtKB-SubCell"/>
</dbReference>
<dbReference type="Pfam" id="PF12698">
    <property type="entry name" value="ABC2_membrane_3"/>
    <property type="match status" value="1"/>
</dbReference>
<keyword evidence="5 8" id="KW-0812">Transmembrane</keyword>
<reference evidence="11 13" key="2">
    <citation type="submission" date="2019-03" db="EMBL/GenBank/DDBJ databases">
        <title>Genomic Encyclopedia of Type Strains, Phase IV (KMG-IV): sequencing the most valuable type-strain genomes for metagenomic binning, comparative biology and taxonomic classification.</title>
        <authorList>
            <person name="Goeker M."/>
        </authorList>
    </citation>
    <scope>NUCLEOTIDE SEQUENCE [LARGE SCALE GENOMIC DNA]</scope>
    <source>
        <strain evidence="11 13">DSM 101483</strain>
    </source>
</reference>
<feature type="transmembrane region" description="Helical" evidence="8">
    <location>
        <begin position="293"/>
        <end position="314"/>
    </location>
</feature>
<evidence type="ECO:0000256" key="8">
    <source>
        <dbReference type="SAM" id="Phobius"/>
    </source>
</evidence>
<dbReference type="KEGG" id="dej:AWY79_12225"/>
<feature type="transmembrane region" description="Helical" evidence="8">
    <location>
        <begin position="232"/>
        <end position="254"/>
    </location>
</feature>
<evidence type="ECO:0000256" key="5">
    <source>
        <dbReference type="ARBA" id="ARBA00022692"/>
    </source>
</evidence>
<dbReference type="Gene3D" id="3.40.1710.10">
    <property type="entry name" value="abc type-2 transporter like domain"/>
    <property type="match status" value="1"/>
</dbReference>
<feature type="domain" description="ABC transmembrane type-2" evidence="9">
    <location>
        <begin position="146"/>
        <end position="375"/>
    </location>
</feature>
<dbReference type="Proteomes" id="UP000295506">
    <property type="component" value="Unassembled WGS sequence"/>
</dbReference>
<evidence type="ECO:0000313" key="13">
    <source>
        <dbReference type="Proteomes" id="UP000295506"/>
    </source>
</evidence>
<keyword evidence="12" id="KW-1185">Reference proteome</keyword>
<reference evidence="10 12" key="1">
    <citation type="journal article" date="2016" name="Front. Microbiol.">
        <title>Genome Sequence of the Piezophilic, Mesophilic Sulfate-Reducing Bacterium Desulfovibrio indicus J2T.</title>
        <authorList>
            <person name="Cao J."/>
            <person name="Maignien L."/>
            <person name="Shao Z."/>
            <person name="Alain K."/>
            <person name="Jebbar M."/>
        </authorList>
    </citation>
    <scope>NUCLEOTIDE SEQUENCE [LARGE SCALE GENOMIC DNA]</scope>
    <source>
        <strain evidence="10 12">J2</strain>
    </source>
</reference>
<dbReference type="AlphaFoldDB" id="A0A126QQ14"/>
<protein>
    <submittedName>
        <fullName evidence="11">ABC-2 type transport system permease protein</fullName>
    </submittedName>
    <submittedName>
        <fullName evidence="10">Mannose-1-phosphate guanyltransferase</fullName>
    </submittedName>
</protein>
<dbReference type="PANTHER" id="PTHR30294:SF29">
    <property type="entry name" value="MULTIDRUG ABC TRANSPORTER PERMEASE YBHS-RELATED"/>
    <property type="match status" value="1"/>
</dbReference>
<keyword evidence="3" id="KW-0813">Transport</keyword>
<feature type="transmembrane region" description="Helical" evidence="8">
    <location>
        <begin position="184"/>
        <end position="205"/>
    </location>
</feature>
<keyword evidence="7 8" id="KW-0472">Membrane</keyword>
<evidence type="ECO:0000259" key="9">
    <source>
        <dbReference type="PROSITE" id="PS51012"/>
    </source>
</evidence>
<feature type="transmembrane region" description="Helical" evidence="8">
    <location>
        <begin position="353"/>
        <end position="372"/>
    </location>
</feature>
<gene>
    <name evidence="10" type="ORF">AWY79_12225</name>
    <name evidence="11" type="ORF">EDC59_106183</name>
</gene>
<dbReference type="Proteomes" id="UP000055611">
    <property type="component" value="Chromosome"/>
</dbReference>
<evidence type="ECO:0000313" key="10">
    <source>
        <dbReference type="EMBL" id="AMK11826.1"/>
    </source>
</evidence>
<accession>A0A126QQ14</accession>